<protein>
    <submittedName>
        <fullName evidence="3 4">Uncharacterized protein LOC118281127 isoform X1</fullName>
    </submittedName>
</protein>
<dbReference type="RefSeq" id="XP_050556551.1">
    <property type="nucleotide sequence ID" value="XM_050700594.1"/>
</dbReference>
<sequence length="254" mass="28934">MENRTLFIFLMVLFSFITPCFMSNGRKYDVETEAFKLYGEDFRTVLRRFRKTPDYLKILTDKLHDLETYLAEMSLQVLHYYHGKMAQRVNDIIGVSRFEDGGTSPTPMLYYHAYGSRRQQDDPNQEEYSRVGIKVLDGYRMFSHPLSVQERNSFKDLGFEFAGNIIHAIISNMGPVDSPPRSTRQPFGGDLDKAVPTIADQPHTHEVTTDGSSNIARGFVDETTTESFRFRVKETTVKAPAANVTTKANSKSSS</sequence>
<dbReference type="RefSeq" id="XP_050556550.1">
    <property type="nucleotide sequence ID" value="XM_050700593.1"/>
</dbReference>
<keyword evidence="2" id="KW-1185">Reference proteome</keyword>
<evidence type="ECO:0000313" key="4">
    <source>
        <dbReference type="RefSeq" id="XP_050556551.1"/>
    </source>
</evidence>
<feature type="chain" id="PRO_5044700858" evidence="1">
    <location>
        <begin position="23"/>
        <end position="254"/>
    </location>
</feature>
<keyword evidence="1" id="KW-0732">Signal</keyword>
<dbReference type="Proteomes" id="UP000829999">
    <property type="component" value="Chromosome 19"/>
</dbReference>
<evidence type="ECO:0000313" key="3">
    <source>
        <dbReference type="RefSeq" id="XP_050556550.1"/>
    </source>
</evidence>
<organism evidence="2 3">
    <name type="scientific">Spodoptera frugiperda</name>
    <name type="common">Fall armyworm</name>
    <dbReference type="NCBI Taxonomy" id="7108"/>
    <lineage>
        <taxon>Eukaryota</taxon>
        <taxon>Metazoa</taxon>
        <taxon>Ecdysozoa</taxon>
        <taxon>Arthropoda</taxon>
        <taxon>Hexapoda</taxon>
        <taxon>Insecta</taxon>
        <taxon>Pterygota</taxon>
        <taxon>Neoptera</taxon>
        <taxon>Endopterygota</taxon>
        <taxon>Lepidoptera</taxon>
        <taxon>Glossata</taxon>
        <taxon>Ditrysia</taxon>
        <taxon>Noctuoidea</taxon>
        <taxon>Noctuidae</taxon>
        <taxon>Amphipyrinae</taxon>
        <taxon>Spodoptera</taxon>
    </lineage>
</organism>
<accession>A0A9R0F2A0</accession>
<proteinExistence type="predicted"/>
<gene>
    <name evidence="3 4" type="primary">LOC118281127</name>
</gene>
<reference evidence="3 4" key="1">
    <citation type="submission" date="2025-04" db="UniProtKB">
        <authorList>
            <consortium name="RefSeq"/>
        </authorList>
    </citation>
    <scope>IDENTIFICATION</scope>
    <source>
        <tissue evidence="3 4">Whole larval tissue</tissue>
    </source>
</reference>
<feature type="signal peptide" evidence="1">
    <location>
        <begin position="1"/>
        <end position="22"/>
    </location>
</feature>
<name>A0A9R0F2A0_SPOFR</name>
<dbReference type="AlphaFoldDB" id="A0A9R0F2A0"/>
<evidence type="ECO:0000313" key="2">
    <source>
        <dbReference type="Proteomes" id="UP000829999"/>
    </source>
</evidence>
<dbReference type="GeneID" id="118281127"/>
<dbReference type="OrthoDB" id="6924690at2759"/>
<evidence type="ECO:0000256" key="1">
    <source>
        <dbReference type="SAM" id="SignalP"/>
    </source>
</evidence>